<dbReference type="Proteomes" id="UP001220324">
    <property type="component" value="Unassembled WGS sequence"/>
</dbReference>
<feature type="compositionally biased region" description="Polar residues" evidence="1">
    <location>
        <begin position="48"/>
        <end position="62"/>
    </location>
</feature>
<evidence type="ECO:0000313" key="3">
    <source>
        <dbReference type="Proteomes" id="UP001220324"/>
    </source>
</evidence>
<evidence type="ECO:0000313" key="2">
    <source>
        <dbReference type="EMBL" id="KAJ5524216.1"/>
    </source>
</evidence>
<dbReference type="AlphaFoldDB" id="A0AAD6CIN8"/>
<feature type="compositionally biased region" description="Basic and acidic residues" evidence="1">
    <location>
        <begin position="12"/>
        <end position="21"/>
    </location>
</feature>
<feature type="region of interest" description="Disordered" evidence="1">
    <location>
        <begin position="1"/>
        <end position="62"/>
    </location>
</feature>
<comment type="caution">
    <text evidence="2">The sequence shown here is derived from an EMBL/GenBank/DDBJ whole genome shotgun (WGS) entry which is preliminary data.</text>
</comment>
<name>A0AAD6CIN8_9EURO</name>
<feature type="compositionally biased region" description="Polar residues" evidence="1">
    <location>
        <begin position="22"/>
        <end position="41"/>
    </location>
</feature>
<evidence type="ECO:0000256" key="1">
    <source>
        <dbReference type="SAM" id="MobiDB-lite"/>
    </source>
</evidence>
<reference evidence="2 3" key="1">
    <citation type="journal article" date="2023" name="IMA Fungus">
        <title>Comparative genomic study of the Penicillium genus elucidates a diverse pangenome and 15 lateral gene transfer events.</title>
        <authorList>
            <person name="Petersen C."/>
            <person name="Sorensen T."/>
            <person name="Nielsen M.R."/>
            <person name="Sondergaard T.E."/>
            <person name="Sorensen J.L."/>
            <person name="Fitzpatrick D.A."/>
            <person name="Frisvad J.C."/>
            <person name="Nielsen K.L."/>
        </authorList>
    </citation>
    <scope>NUCLEOTIDE SEQUENCE [LARGE SCALE GENOMIC DNA]</scope>
    <source>
        <strain evidence="2 3">IBT 35679</strain>
    </source>
</reference>
<organism evidence="2 3">
    <name type="scientific">Penicillium frequentans</name>
    <dbReference type="NCBI Taxonomy" id="3151616"/>
    <lineage>
        <taxon>Eukaryota</taxon>
        <taxon>Fungi</taxon>
        <taxon>Dikarya</taxon>
        <taxon>Ascomycota</taxon>
        <taxon>Pezizomycotina</taxon>
        <taxon>Eurotiomycetes</taxon>
        <taxon>Eurotiomycetidae</taxon>
        <taxon>Eurotiales</taxon>
        <taxon>Aspergillaceae</taxon>
        <taxon>Penicillium</taxon>
    </lineage>
</organism>
<dbReference type="EMBL" id="JAQIZZ010000008">
    <property type="protein sequence ID" value="KAJ5524216.1"/>
    <property type="molecule type" value="Genomic_DNA"/>
</dbReference>
<keyword evidence="3" id="KW-1185">Reference proteome</keyword>
<gene>
    <name evidence="2" type="ORF">N7494_010866</name>
</gene>
<sequence length="62" mass="6818">MYSPGGKQRPKHSADKTDKTALRSTATDAPRSYDQSLQGASASVLAQPEQTQWQVQQLAFPR</sequence>
<proteinExistence type="predicted"/>
<protein>
    <submittedName>
        <fullName evidence="2">Uncharacterized protein</fullName>
    </submittedName>
</protein>
<accession>A0AAD6CIN8</accession>